<keyword evidence="2" id="KW-0812">Transmembrane</keyword>
<evidence type="ECO:0000256" key="2">
    <source>
        <dbReference type="SAM" id="Phobius"/>
    </source>
</evidence>
<keyword evidence="2" id="KW-0472">Membrane</keyword>
<evidence type="ECO:0000256" key="3">
    <source>
        <dbReference type="SAM" id="SignalP"/>
    </source>
</evidence>
<feature type="transmembrane region" description="Helical" evidence="2">
    <location>
        <begin position="258"/>
        <end position="278"/>
    </location>
</feature>
<feature type="signal peptide" evidence="3">
    <location>
        <begin position="1"/>
        <end position="21"/>
    </location>
</feature>
<evidence type="ECO:0008006" key="6">
    <source>
        <dbReference type="Google" id="ProtNLM"/>
    </source>
</evidence>
<dbReference type="EMBL" id="JAELVF020000001">
    <property type="protein sequence ID" value="MBU7598605.1"/>
    <property type="molecule type" value="Genomic_DNA"/>
</dbReference>
<dbReference type="AlphaFoldDB" id="A0A949JHA7"/>
<feature type="region of interest" description="Disordered" evidence="1">
    <location>
        <begin position="285"/>
        <end position="317"/>
    </location>
</feature>
<name>A0A949JHA7_9ACTN</name>
<feature type="chain" id="PRO_5037060733" description="DUF916 domain-containing protein" evidence="3">
    <location>
        <begin position="22"/>
        <end position="317"/>
    </location>
</feature>
<keyword evidence="3" id="KW-0732">Signal</keyword>
<reference evidence="4" key="1">
    <citation type="submission" date="2021-06" db="EMBL/GenBank/DDBJ databases">
        <title>Sequencing of actinobacteria type strains.</title>
        <authorList>
            <person name="Nguyen G.-S."/>
            <person name="Wentzel A."/>
        </authorList>
    </citation>
    <scope>NUCLEOTIDE SEQUENCE</scope>
    <source>
        <strain evidence="4">P38-E01</strain>
    </source>
</reference>
<accession>A0A949JHA7</accession>
<evidence type="ECO:0000313" key="4">
    <source>
        <dbReference type="EMBL" id="MBU7598605.1"/>
    </source>
</evidence>
<keyword evidence="2" id="KW-1133">Transmembrane helix</keyword>
<evidence type="ECO:0000313" key="5">
    <source>
        <dbReference type="Proteomes" id="UP000694501"/>
    </source>
</evidence>
<comment type="caution">
    <text evidence="4">The sequence shown here is derived from an EMBL/GenBank/DDBJ whole genome shotgun (WGS) entry which is preliminary data.</text>
</comment>
<gene>
    <name evidence="4" type="ORF">JGS22_013520</name>
</gene>
<organism evidence="4 5">
    <name type="scientific">Streptomyces tardus</name>
    <dbReference type="NCBI Taxonomy" id="2780544"/>
    <lineage>
        <taxon>Bacteria</taxon>
        <taxon>Bacillati</taxon>
        <taxon>Actinomycetota</taxon>
        <taxon>Actinomycetes</taxon>
        <taxon>Kitasatosporales</taxon>
        <taxon>Streptomycetaceae</taxon>
        <taxon>Streptomyces</taxon>
    </lineage>
</organism>
<keyword evidence="5" id="KW-1185">Reference proteome</keyword>
<dbReference type="Proteomes" id="UP000694501">
    <property type="component" value="Unassembled WGS sequence"/>
</dbReference>
<proteinExistence type="predicted"/>
<evidence type="ECO:0000256" key="1">
    <source>
        <dbReference type="SAM" id="MobiDB-lite"/>
    </source>
</evidence>
<sequence>MPRRLLLIALAAVLCWTTGTAGSTALAVAPAAGPGDDWTARPLSSGRADGDRPLVYLEGAPGAVLNDTLVLTNSAQQPRTYRLSGAEAEGFGESDAKEWVGFAEDRIRVPARTRAEIPFSVTVPGNAPPGDHPGAVRVAGPGGAVDVPLRLRVTGRTLPALALQDVTIDGERVRYTLVNRGNTVLSPKLALKADGWRGTVVERGPKALDVGLAPGERITRSEPWPGTPAFEQVSLTLTVTAGGGAQATAETGESTVPWLPIGLGALVLVGAAGGVWWVRRGRRADGHGEQPASEPQFEGDAATEELVSNRARKGAKT</sequence>
<protein>
    <recommendedName>
        <fullName evidence="6">DUF916 domain-containing protein</fullName>
    </recommendedName>
</protein>
<dbReference type="RefSeq" id="WP_211040988.1">
    <property type="nucleotide sequence ID" value="NZ_JAELVF020000001.1"/>
</dbReference>